<keyword evidence="2" id="KW-1185">Reference proteome</keyword>
<dbReference type="EMBL" id="JAHUTJ010030866">
    <property type="protein sequence ID" value="MED6276038.1"/>
    <property type="molecule type" value="Genomic_DNA"/>
</dbReference>
<name>A0ABU7DLT5_9TELE</name>
<gene>
    <name evidence="1" type="ORF">CHARACLAT_032898</name>
</gene>
<comment type="caution">
    <text evidence="1">The sequence shown here is derived from an EMBL/GenBank/DDBJ whole genome shotgun (WGS) entry which is preliminary data.</text>
</comment>
<evidence type="ECO:0000313" key="2">
    <source>
        <dbReference type="Proteomes" id="UP001352852"/>
    </source>
</evidence>
<accession>A0ABU7DLT5</accession>
<evidence type="ECO:0000313" key="1">
    <source>
        <dbReference type="EMBL" id="MED6276038.1"/>
    </source>
</evidence>
<organism evidence="1 2">
    <name type="scientific">Characodon lateralis</name>
    <dbReference type="NCBI Taxonomy" id="208331"/>
    <lineage>
        <taxon>Eukaryota</taxon>
        <taxon>Metazoa</taxon>
        <taxon>Chordata</taxon>
        <taxon>Craniata</taxon>
        <taxon>Vertebrata</taxon>
        <taxon>Euteleostomi</taxon>
        <taxon>Actinopterygii</taxon>
        <taxon>Neopterygii</taxon>
        <taxon>Teleostei</taxon>
        <taxon>Neoteleostei</taxon>
        <taxon>Acanthomorphata</taxon>
        <taxon>Ovalentaria</taxon>
        <taxon>Atherinomorphae</taxon>
        <taxon>Cyprinodontiformes</taxon>
        <taxon>Goodeidae</taxon>
        <taxon>Characodon</taxon>
    </lineage>
</organism>
<proteinExistence type="predicted"/>
<protein>
    <submittedName>
        <fullName evidence="1">Uncharacterized protein</fullName>
    </submittedName>
</protein>
<sequence>MEMLISLSAEDHKMHEKHLRDTFILTEIPKMDKMETITHVHKCGSRQGSTGASALTELVLARCTEDIEPNQFPMMICTGTETITDWSLGPMKFCTFTVLVE</sequence>
<dbReference type="Proteomes" id="UP001352852">
    <property type="component" value="Unassembled WGS sequence"/>
</dbReference>
<reference evidence="1 2" key="1">
    <citation type="submission" date="2021-06" db="EMBL/GenBank/DDBJ databases">
        <authorList>
            <person name="Palmer J.M."/>
        </authorList>
    </citation>
    <scope>NUCLEOTIDE SEQUENCE [LARGE SCALE GENOMIC DNA]</scope>
    <source>
        <strain evidence="1 2">CL_MEX2019</strain>
        <tissue evidence="1">Muscle</tissue>
    </source>
</reference>